<accession>A0A679JIT7</accession>
<name>A0A679JIT7_VARPD</name>
<sequence length="34" mass="3435">MEAAIAGFLSVSAAHVYASGLAGNVVSVTWELGR</sequence>
<gene>
    <name evidence="1" type="ORF">VVAX_06742</name>
</gene>
<dbReference type="EMBL" id="LR743508">
    <property type="protein sequence ID" value="CAA2110503.1"/>
    <property type="molecule type" value="Genomic_DNA"/>
</dbReference>
<evidence type="ECO:0000313" key="1">
    <source>
        <dbReference type="EMBL" id="CAA2110503.1"/>
    </source>
</evidence>
<dbReference type="AlphaFoldDB" id="A0A679JIT7"/>
<protein>
    <submittedName>
        <fullName evidence="1">Uncharacterized protein</fullName>
    </submittedName>
</protein>
<organism evidence="1">
    <name type="scientific">Variovorax paradoxus</name>
    <dbReference type="NCBI Taxonomy" id="34073"/>
    <lineage>
        <taxon>Bacteria</taxon>
        <taxon>Pseudomonadati</taxon>
        <taxon>Pseudomonadota</taxon>
        <taxon>Betaproteobacteria</taxon>
        <taxon>Burkholderiales</taxon>
        <taxon>Comamonadaceae</taxon>
        <taxon>Variovorax</taxon>
    </lineage>
</organism>
<reference evidence="1" key="1">
    <citation type="submission" date="2019-12" db="EMBL/GenBank/DDBJ databases">
        <authorList>
            <person name="Cremers G."/>
        </authorList>
    </citation>
    <scope>NUCLEOTIDE SEQUENCE</scope>
    <source>
        <strain evidence="1">Vvax</strain>
    </source>
</reference>
<proteinExistence type="predicted"/>